<evidence type="ECO:0000313" key="3">
    <source>
        <dbReference type="Proteomes" id="UP000002051"/>
    </source>
</evidence>
<name>G7LEN3_MEDTR</name>
<dbReference type="PaxDb" id="3880-AET03078"/>
<dbReference type="EnsemblPlants" id="AET03078">
    <property type="protein sequence ID" value="AET03078"/>
    <property type="gene ID" value="MTR_8g062490"/>
</dbReference>
<reference evidence="1 3" key="1">
    <citation type="journal article" date="2011" name="Nature">
        <title>The Medicago genome provides insight into the evolution of rhizobial symbioses.</title>
        <authorList>
            <person name="Young N.D."/>
            <person name="Debelle F."/>
            <person name="Oldroyd G.E."/>
            <person name="Geurts R."/>
            <person name="Cannon S.B."/>
            <person name="Udvardi M.K."/>
            <person name="Benedito V.A."/>
            <person name="Mayer K.F."/>
            <person name="Gouzy J."/>
            <person name="Schoof H."/>
            <person name="Van de Peer Y."/>
            <person name="Proost S."/>
            <person name="Cook D.R."/>
            <person name="Meyers B.C."/>
            <person name="Spannagl M."/>
            <person name="Cheung F."/>
            <person name="De Mita S."/>
            <person name="Krishnakumar V."/>
            <person name="Gundlach H."/>
            <person name="Zhou S."/>
            <person name="Mudge J."/>
            <person name="Bharti A.K."/>
            <person name="Murray J.D."/>
            <person name="Naoumkina M.A."/>
            <person name="Rosen B."/>
            <person name="Silverstein K.A."/>
            <person name="Tang H."/>
            <person name="Rombauts S."/>
            <person name="Zhao P.X."/>
            <person name="Zhou P."/>
            <person name="Barbe V."/>
            <person name="Bardou P."/>
            <person name="Bechner M."/>
            <person name="Bellec A."/>
            <person name="Berger A."/>
            <person name="Berges H."/>
            <person name="Bidwell S."/>
            <person name="Bisseling T."/>
            <person name="Choisne N."/>
            <person name="Couloux A."/>
            <person name="Denny R."/>
            <person name="Deshpande S."/>
            <person name="Dai X."/>
            <person name="Doyle J.J."/>
            <person name="Dudez A.M."/>
            <person name="Farmer A.D."/>
            <person name="Fouteau S."/>
            <person name="Franken C."/>
            <person name="Gibelin C."/>
            <person name="Gish J."/>
            <person name="Goldstein S."/>
            <person name="Gonzalez A.J."/>
            <person name="Green P.J."/>
            <person name="Hallab A."/>
            <person name="Hartog M."/>
            <person name="Hua A."/>
            <person name="Humphray S.J."/>
            <person name="Jeong D.H."/>
            <person name="Jing Y."/>
            <person name="Jocker A."/>
            <person name="Kenton S.M."/>
            <person name="Kim D.J."/>
            <person name="Klee K."/>
            <person name="Lai H."/>
            <person name="Lang C."/>
            <person name="Lin S."/>
            <person name="Macmil S.L."/>
            <person name="Magdelenat G."/>
            <person name="Matthews L."/>
            <person name="McCorrison J."/>
            <person name="Monaghan E.L."/>
            <person name="Mun J.H."/>
            <person name="Najar F.Z."/>
            <person name="Nicholson C."/>
            <person name="Noirot C."/>
            <person name="O'Bleness M."/>
            <person name="Paule C.R."/>
            <person name="Poulain J."/>
            <person name="Prion F."/>
            <person name="Qin B."/>
            <person name="Qu C."/>
            <person name="Retzel E.F."/>
            <person name="Riddle C."/>
            <person name="Sallet E."/>
            <person name="Samain S."/>
            <person name="Samson N."/>
            <person name="Sanders I."/>
            <person name="Saurat O."/>
            <person name="Scarpelli C."/>
            <person name="Schiex T."/>
            <person name="Segurens B."/>
            <person name="Severin A.J."/>
            <person name="Sherrier D.J."/>
            <person name="Shi R."/>
            <person name="Sims S."/>
            <person name="Singer S.R."/>
            <person name="Sinharoy S."/>
            <person name="Sterck L."/>
            <person name="Viollet A."/>
            <person name="Wang B.B."/>
            <person name="Wang K."/>
            <person name="Wang M."/>
            <person name="Wang X."/>
            <person name="Warfsmann J."/>
            <person name="Weissenbach J."/>
            <person name="White D.D."/>
            <person name="White J.D."/>
            <person name="Wiley G.B."/>
            <person name="Wincker P."/>
            <person name="Xing Y."/>
            <person name="Yang L."/>
            <person name="Yao Z."/>
            <person name="Ying F."/>
            <person name="Zhai J."/>
            <person name="Zhou L."/>
            <person name="Zuber A."/>
            <person name="Denarie J."/>
            <person name="Dixon R.A."/>
            <person name="May G.D."/>
            <person name="Schwartz D.C."/>
            <person name="Rogers J."/>
            <person name="Quetier F."/>
            <person name="Town C.D."/>
            <person name="Roe B.A."/>
        </authorList>
    </citation>
    <scope>NUCLEOTIDE SEQUENCE [LARGE SCALE GENOMIC DNA]</scope>
    <source>
        <strain evidence="1">A17</strain>
        <strain evidence="2 3">cv. Jemalong A17</strain>
    </source>
</reference>
<dbReference type="Gene3D" id="3.40.50.720">
    <property type="entry name" value="NAD(P)-binding Rossmann-like Domain"/>
    <property type="match status" value="1"/>
</dbReference>
<dbReference type="EMBL" id="CM001224">
    <property type="protein sequence ID" value="AET03078.1"/>
    <property type="molecule type" value="Genomic_DNA"/>
</dbReference>
<accession>G7LEN3</accession>
<dbReference type="HOGENOM" id="CLU_1941257_0_0_1"/>
<dbReference type="eggNOG" id="KOG1502">
    <property type="taxonomic scope" value="Eukaryota"/>
</dbReference>
<dbReference type="STRING" id="3880.G7LEN3"/>
<gene>
    <name evidence="1" type="ordered locus">MTR_8g062490</name>
</gene>
<reference evidence="2" key="3">
    <citation type="submission" date="2015-04" db="UniProtKB">
        <authorList>
            <consortium name="EnsemblPlants"/>
        </authorList>
    </citation>
    <scope>IDENTIFICATION</scope>
    <source>
        <strain evidence="2">cv. Jemalong A17</strain>
    </source>
</reference>
<sequence length="130" mass="15349">MDVRNYGFENLRRTQSIDWRIMVLEEGFWGVTKKEGICFLKIKFYERVILSFWGVYLFQIKFVDGCNVKDVAEAHINAYEIASANGRYLLAERVTHYSQLASILRDMYPTLLYLHECNLTQLSKPLKQTR</sequence>
<dbReference type="Proteomes" id="UP000002051">
    <property type="component" value="Chromosome 8"/>
</dbReference>
<dbReference type="AlphaFoldDB" id="G7LEN3"/>
<reference evidence="1 3" key="2">
    <citation type="journal article" date="2014" name="BMC Genomics">
        <title>An improved genome release (version Mt4.0) for the model legume Medicago truncatula.</title>
        <authorList>
            <person name="Tang H."/>
            <person name="Krishnakumar V."/>
            <person name="Bidwell S."/>
            <person name="Rosen B."/>
            <person name="Chan A."/>
            <person name="Zhou S."/>
            <person name="Gentzbittel L."/>
            <person name="Childs K.L."/>
            <person name="Yandell M."/>
            <person name="Gundlach H."/>
            <person name="Mayer K.F."/>
            <person name="Schwartz D.C."/>
            <person name="Town C.D."/>
        </authorList>
    </citation>
    <scope>GENOME REANNOTATION</scope>
    <source>
        <strain evidence="2 3">cv. Jemalong A17</strain>
    </source>
</reference>
<evidence type="ECO:0000313" key="2">
    <source>
        <dbReference type="EnsemblPlants" id="AET03078"/>
    </source>
</evidence>
<evidence type="ECO:0000313" key="1">
    <source>
        <dbReference type="EMBL" id="AET03078.1"/>
    </source>
</evidence>
<keyword evidence="3" id="KW-1185">Reference proteome</keyword>
<protein>
    <submittedName>
        <fullName evidence="1 2">Uncharacterized protein</fullName>
    </submittedName>
</protein>
<proteinExistence type="predicted"/>
<organism evidence="1 3">
    <name type="scientific">Medicago truncatula</name>
    <name type="common">Barrel medic</name>
    <name type="synonym">Medicago tribuloides</name>
    <dbReference type="NCBI Taxonomy" id="3880"/>
    <lineage>
        <taxon>Eukaryota</taxon>
        <taxon>Viridiplantae</taxon>
        <taxon>Streptophyta</taxon>
        <taxon>Embryophyta</taxon>
        <taxon>Tracheophyta</taxon>
        <taxon>Spermatophyta</taxon>
        <taxon>Magnoliopsida</taxon>
        <taxon>eudicotyledons</taxon>
        <taxon>Gunneridae</taxon>
        <taxon>Pentapetalae</taxon>
        <taxon>rosids</taxon>
        <taxon>fabids</taxon>
        <taxon>Fabales</taxon>
        <taxon>Fabaceae</taxon>
        <taxon>Papilionoideae</taxon>
        <taxon>50 kb inversion clade</taxon>
        <taxon>NPAAA clade</taxon>
        <taxon>Hologalegina</taxon>
        <taxon>IRL clade</taxon>
        <taxon>Trifolieae</taxon>
        <taxon>Medicago</taxon>
    </lineage>
</organism>